<evidence type="ECO:0000259" key="3">
    <source>
        <dbReference type="SMART" id="SM00507"/>
    </source>
</evidence>
<feature type="region of interest" description="Disordered" evidence="2">
    <location>
        <begin position="207"/>
        <end position="312"/>
    </location>
</feature>
<accession>A0ABT0ZS02</accession>
<feature type="compositionally biased region" description="Basic residues" evidence="2">
    <location>
        <begin position="241"/>
        <end position="253"/>
    </location>
</feature>
<comment type="caution">
    <text evidence="4">The sequence shown here is derived from an EMBL/GenBank/DDBJ whole genome shotgun (WGS) entry which is preliminary data.</text>
</comment>
<dbReference type="Pfam" id="PF02720">
    <property type="entry name" value="DUF222"/>
    <property type="match status" value="1"/>
</dbReference>
<evidence type="ECO:0000256" key="1">
    <source>
        <dbReference type="ARBA" id="ARBA00023450"/>
    </source>
</evidence>
<protein>
    <submittedName>
        <fullName evidence="4">DUF222 domain-containing protein</fullName>
    </submittedName>
</protein>
<reference evidence="4" key="1">
    <citation type="submission" date="2021-04" db="EMBL/GenBank/DDBJ databases">
        <title>Pseudonocardia sp. nov., isolated from sandy soil of mangrove forest.</title>
        <authorList>
            <person name="Zan Z."/>
            <person name="Huang R."/>
            <person name="Liu W."/>
        </authorList>
    </citation>
    <scope>NUCLEOTIDE SEQUENCE</scope>
    <source>
        <strain evidence="4">S2-4</strain>
    </source>
</reference>
<evidence type="ECO:0000256" key="2">
    <source>
        <dbReference type="SAM" id="MobiDB-lite"/>
    </source>
</evidence>
<comment type="similarity">
    <text evidence="1">Belongs to the Rv1128c/1148c/1588c/1702c/1945/3466 family.</text>
</comment>
<feature type="domain" description="HNH nuclease" evidence="3">
    <location>
        <begin position="129"/>
        <end position="181"/>
    </location>
</feature>
<keyword evidence="5" id="KW-1185">Reference proteome</keyword>
<evidence type="ECO:0000313" key="4">
    <source>
        <dbReference type="EMBL" id="MCO1653494.1"/>
    </source>
</evidence>
<sequence length="312" mass="34543">MKLVARIEDPVDAATLLTLIDGRCAPRHATDEGSLEQRQADALLEGCAFVLAHGDDPDLPSAGIARLTVHMQLTDLENRLRAANLDLGDTLPATAARRLCCDAGVIPVVLDGAGPPLDVGRPSRSIPDPIRRAVTAPDRGCAHPGCDRPPSWSEIPHIHEWPQGGATRLDNLVVLCRIHHREIHATAWTVAIAADGLPEFIPPRWLDNNRTPRRRPRAPLCPNPNSPPPPGTYPPRERTIGKRRSTTHARARFPGRIPHSSPEAPCRSRGPHRRCRRRRTRRADPACGPRHLRPAQRTGRENRGKMRHERFP</sequence>
<organism evidence="4 5">
    <name type="scientific">Pseudonocardia humida</name>
    <dbReference type="NCBI Taxonomy" id="2800819"/>
    <lineage>
        <taxon>Bacteria</taxon>
        <taxon>Bacillati</taxon>
        <taxon>Actinomycetota</taxon>
        <taxon>Actinomycetes</taxon>
        <taxon>Pseudonocardiales</taxon>
        <taxon>Pseudonocardiaceae</taxon>
        <taxon>Pseudonocardia</taxon>
    </lineage>
</organism>
<feature type="compositionally biased region" description="Pro residues" evidence="2">
    <location>
        <begin position="219"/>
        <end position="233"/>
    </location>
</feature>
<dbReference type="InterPro" id="IPR003870">
    <property type="entry name" value="DUF222"/>
</dbReference>
<proteinExistence type="inferred from homology"/>
<dbReference type="InterPro" id="IPR003615">
    <property type="entry name" value="HNH_nuc"/>
</dbReference>
<dbReference type="EMBL" id="JAGSOV010000001">
    <property type="protein sequence ID" value="MCO1653494.1"/>
    <property type="molecule type" value="Genomic_DNA"/>
</dbReference>
<dbReference type="Proteomes" id="UP001165283">
    <property type="component" value="Unassembled WGS sequence"/>
</dbReference>
<dbReference type="CDD" id="cd00085">
    <property type="entry name" value="HNHc"/>
    <property type="match status" value="1"/>
</dbReference>
<dbReference type="InterPro" id="IPR002711">
    <property type="entry name" value="HNH"/>
</dbReference>
<feature type="compositionally biased region" description="Basic and acidic residues" evidence="2">
    <location>
        <begin position="298"/>
        <end position="312"/>
    </location>
</feature>
<gene>
    <name evidence="4" type="ORF">KDL28_00340</name>
</gene>
<dbReference type="Pfam" id="PF01844">
    <property type="entry name" value="HNH"/>
    <property type="match status" value="1"/>
</dbReference>
<feature type="compositionally biased region" description="Basic residues" evidence="2">
    <location>
        <begin position="269"/>
        <end position="281"/>
    </location>
</feature>
<name>A0ABT0ZS02_9PSEU</name>
<dbReference type="SMART" id="SM00507">
    <property type="entry name" value="HNHc"/>
    <property type="match status" value="1"/>
</dbReference>
<evidence type="ECO:0000313" key="5">
    <source>
        <dbReference type="Proteomes" id="UP001165283"/>
    </source>
</evidence>